<dbReference type="AlphaFoldDB" id="A0A1Q9YKN2"/>
<dbReference type="EMBL" id="MPJZ01000052">
    <property type="protein sequence ID" value="OLU45200.1"/>
    <property type="molecule type" value="Genomic_DNA"/>
</dbReference>
<gene>
    <name evidence="1" type="ORF">BO223_05795</name>
</gene>
<organism evidence="1 2">
    <name type="scientific">Faecalibaculum rodentium</name>
    <dbReference type="NCBI Taxonomy" id="1702221"/>
    <lineage>
        <taxon>Bacteria</taxon>
        <taxon>Bacillati</taxon>
        <taxon>Bacillota</taxon>
        <taxon>Erysipelotrichia</taxon>
        <taxon>Erysipelotrichales</taxon>
        <taxon>Erysipelotrichaceae</taxon>
        <taxon>Faecalibaculum</taxon>
    </lineage>
</organism>
<reference evidence="1 2" key="1">
    <citation type="submission" date="2016-11" db="EMBL/GenBank/DDBJ databases">
        <title>Description of two novel members of the family Erysipelotrichaceae: Ileibacterium lipovorans gen. nov., sp. nov. and Dubosiella newyorkensis, gen. nov., sp. nov.</title>
        <authorList>
            <person name="Cox L.M."/>
            <person name="Sohn J."/>
            <person name="Tyrrell K.L."/>
            <person name="Citron D.M."/>
            <person name="Lawson P.A."/>
            <person name="Patel N.B."/>
            <person name="Iizumi T."/>
            <person name="Perez-Perez G.I."/>
            <person name="Goldstein E.J."/>
            <person name="Blaser M.J."/>
        </authorList>
    </citation>
    <scope>NUCLEOTIDE SEQUENCE [LARGE SCALE GENOMIC DNA]</scope>
    <source>
        <strain evidence="1 2">NYU-BL-K8</strain>
    </source>
</reference>
<dbReference type="Proteomes" id="UP000186758">
    <property type="component" value="Unassembled WGS sequence"/>
</dbReference>
<proteinExistence type="predicted"/>
<evidence type="ECO:0000313" key="2">
    <source>
        <dbReference type="Proteomes" id="UP000186758"/>
    </source>
</evidence>
<accession>A0A1Q9YKN2</accession>
<evidence type="ECO:0000313" key="1">
    <source>
        <dbReference type="EMBL" id="OLU45200.1"/>
    </source>
</evidence>
<name>A0A1Q9YKN2_9FIRM</name>
<comment type="caution">
    <text evidence="1">The sequence shown here is derived from an EMBL/GenBank/DDBJ whole genome shotgun (WGS) entry which is preliminary data.</text>
</comment>
<sequence>MTFLVKPALGICMILGNLLFISNQPAEHTDSFPDSGYWIPLNQYKSIICGTYSADTVHNENKTGIIDSSKMVSLDEFDDSFSNDHTLESFGISPKKVQKASSVSSGSKIKTDPKIAFRTAIQGGRPAYLYDYAEVGPFDVDDDGPFHVDVDFSQDRIQFMYYWKDGSNCGVEYRISDLTDASQQEYQDFMNN</sequence>
<dbReference type="RefSeq" id="WP_075885310.1">
    <property type="nucleotide sequence ID" value="NZ_CAJTBG010000037.1"/>
</dbReference>
<protein>
    <submittedName>
        <fullName evidence="1">Uncharacterized protein</fullName>
    </submittedName>
</protein>